<evidence type="ECO:0000313" key="2">
    <source>
        <dbReference type="EMBL" id="ETO05766.1"/>
    </source>
</evidence>
<reference evidence="2 3" key="1">
    <citation type="journal article" date="2013" name="Curr. Biol.">
        <title>The Genome of the Foraminiferan Reticulomyxa filosa.</title>
        <authorList>
            <person name="Glockner G."/>
            <person name="Hulsmann N."/>
            <person name="Schleicher M."/>
            <person name="Noegel A.A."/>
            <person name="Eichinger L."/>
            <person name="Gallinger C."/>
            <person name="Pawlowski J."/>
            <person name="Sierra R."/>
            <person name="Euteneuer U."/>
            <person name="Pillet L."/>
            <person name="Moustafa A."/>
            <person name="Platzer M."/>
            <person name="Groth M."/>
            <person name="Szafranski K."/>
            <person name="Schliwa M."/>
        </authorList>
    </citation>
    <scope>NUCLEOTIDE SEQUENCE [LARGE SCALE GENOMIC DNA]</scope>
</reference>
<dbReference type="EMBL" id="ASPP01027790">
    <property type="protein sequence ID" value="ETO05766.1"/>
    <property type="molecule type" value="Genomic_DNA"/>
</dbReference>
<accession>X6LWM5</accession>
<evidence type="ECO:0000313" key="3">
    <source>
        <dbReference type="Proteomes" id="UP000023152"/>
    </source>
</evidence>
<feature type="compositionally biased region" description="Acidic residues" evidence="1">
    <location>
        <begin position="47"/>
        <end position="56"/>
    </location>
</feature>
<comment type="caution">
    <text evidence="2">The sequence shown here is derived from an EMBL/GenBank/DDBJ whole genome shotgun (WGS) entry which is preliminary data.</text>
</comment>
<feature type="region of interest" description="Disordered" evidence="1">
    <location>
        <begin position="24"/>
        <end position="56"/>
    </location>
</feature>
<dbReference type="Proteomes" id="UP000023152">
    <property type="component" value="Unassembled WGS sequence"/>
</dbReference>
<organism evidence="2 3">
    <name type="scientific">Reticulomyxa filosa</name>
    <dbReference type="NCBI Taxonomy" id="46433"/>
    <lineage>
        <taxon>Eukaryota</taxon>
        <taxon>Sar</taxon>
        <taxon>Rhizaria</taxon>
        <taxon>Retaria</taxon>
        <taxon>Foraminifera</taxon>
        <taxon>Monothalamids</taxon>
        <taxon>Reticulomyxidae</taxon>
        <taxon>Reticulomyxa</taxon>
    </lineage>
</organism>
<proteinExistence type="predicted"/>
<sequence length="185" mass="20986">MFVSEFDVKRQKEGTKCVESPMQILGTRSNNGNNKNGDGIARHDNEDGNGEDENEDINEKLHENDNDGADDNMLTDTSALQSNLRDTTMPTMTMNWRSSAVDNPMSLPINKEEDNWNQSNRLNCRKEHPVNMHASQCGIDAMKSESFCMKTKKMECKDRSLHHHSEDSNLNHTIVTFMSNIDNHG</sequence>
<keyword evidence="3" id="KW-1185">Reference proteome</keyword>
<name>X6LWM5_RETFI</name>
<evidence type="ECO:0000256" key="1">
    <source>
        <dbReference type="SAM" id="MobiDB-lite"/>
    </source>
</evidence>
<feature type="compositionally biased region" description="Polar residues" evidence="1">
    <location>
        <begin position="26"/>
        <end position="36"/>
    </location>
</feature>
<dbReference type="AlphaFoldDB" id="X6LWM5"/>
<protein>
    <submittedName>
        <fullName evidence="2">Uncharacterized protein</fullName>
    </submittedName>
</protein>
<gene>
    <name evidence="2" type="ORF">RFI_31630</name>
</gene>